<keyword evidence="3" id="KW-1185">Reference proteome</keyword>
<proteinExistence type="predicted"/>
<feature type="compositionally biased region" description="Basic residues" evidence="1">
    <location>
        <begin position="84"/>
        <end position="96"/>
    </location>
</feature>
<protein>
    <recommendedName>
        <fullName evidence="4">Regulatory protein</fullName>
    </recommendedName>
</protein>
<gene>
    <name evidence="2" type="ORF">RNB18_27895</name>
</gene>
<dbReference type="Proteomes" id="UP001183824">
    <property type="component" value="Unassembled WGS sequence"/>
</dbReference>
<evidence type="ECO:0000313" key="3">
    <source>
        <dbReference type="Proteomes" id="UP001183824"/>
    </source>
</evidence>
<feature type="region of interest" description="Disordered" evidence="1">
    <location>
        <begin position="181"/>
        <end position="218"/>
    </location>
</feature>
<feature type="region of interest" description="Disordered" evidence="1">
    <location>
        <begin position="65"/>
        <end position="136"/>
    </location>
</feature>
<comment type="caution">
    <text evidence="2">The sequence shown here is derived from an EMBL/GenBank/DDBJ whole genome shotgun (WGS) entry which is preliminary data.</text>
</comment>
<evidence type="ECO:0000313" key="2">
    <source>
        <dbReference type="EMBL" id="MDT0483984.1"/>
    </source>
</evidence>
<name>A0ABU2VFI1_9ACTN</name>
<organism evidence="2 3">
    <name type="scientific">Streptomyces doebereineriae</name>
    <dbReference type="NCBI Taxonomy" id="3075528"/>
    <lineage>
        <taxon>Bacteria</taxon>
        <taxon>Bacillati</taxon>
        <taxon>Actinomycetota</taxon>
        <taxon>Actinomycetes</taxon>
        <taxon>Kitasatosporales</taxon>
        <taxon>Streptomycetaceae</taxon>
        <taxon>Streptomyces</taxon>
    </lineage>
</organism>
<feature type="compositionally biased region" description="Polar residues" evidence="1">
    <location>
        <begin position="185"/>
        <end position="197"/>
    </location>
</feature>
<feature type="compositionally biased region" description="Polar residues" evidence="1">
    <location>
        <begin position="97"/>
        <end position="117"/>
    </location>
</feature>
<feature type="compositionally biased region" description="Low complexity" evidence="1">
    <location>
        <begin position="199"/>
        <end position="211"/>
    </location>
</feature>
<sequence>MSESTTDTMGLTHQYSTQVAADLETNLKEQERLGGDIAALQEQLAALQHDHSVLVNIQQALGVTQTTKEPTPSTETAAVPSPRQKAKSAPRSKQSARKSTAAQEGTTAKKSTAAQERTTAKKSTAKSETKAAQPTLVGLIRSHLSEQDEPRSAAEISAALGQAHPERDIKTKVVRVTLEGLVARSQAQRTKQGSSVFYTAPETETTPPAEAQSEDTNS</sequence>
<reference evidence="3" key="1">
    <citation type="submission" date="2023-07" db="EMBL/GenBank/DDBJ databases">
        <title>30 novel species of actinomycetes from the DSMZ collection.</title>
        <authorList>
            <person name="Nouioui I."/>
        </authorList>
    </citation>
    <scope>NUCLEOTIDE SEQUENCE [LARGE SCALE GENOMIC DNA]</scope>
    <source>
        <strain evidence="3">DSM 41640</strain>
    </source>
</reference>
<dbReference type="EMBL" id="JAVREZ010000010">
    <property type="protein sequence ID" value="MDT0483984.1"/>
    <property type="molecule type" value="Genomic_DNA"/>
</dbReference>
<feature type="compositionally biased region" description="Polar residues" evidence="1">
    <location>
        <begin position="65"/>
        <end position="76"/>
    </location>
</feature>
<evidence type="ECO:0000256" key="1">
    <source>
        <dbReference type="SAM" id="MobiDB-lite"/>
    </source>
</evidence>
<evidence type="ECO:0008006" key="4">
    <source>
        <dbReference type="Google" id="ProtNLM"/>
    </source>
</evidence>
<dbReference type="RefSeq" id="WP_311716854.1">
    <property type="nucleotide sequence ID" value="NZ_JAVREZ010000010.1"/>
</dbReference>
<accession>A0ABU2VFI1</accession>